<feature type="transmembrane region" description="Helical" evidence="8">
    <location>
        <begin position="200"/>
        <end position="217"/>
    </location>
</feature>
<dbReference type="PANTHER" id="PTHR34979:SF1">
    <property type="entry name" value="INNER MEMBRANE PROTEIN YGAZ"/>
    <property type="match status" value="1"/>
</dbReference>
<dbReference type="InterPro" id="IPR011606">
    <property type="entry name" value="Brnchd-chn_aa_trnsp_permease"/>
</dbReference>
<evidence type="ECO:0000256" key="6">
    <source>
        <dbReference type="ARBA" id="ARBA00022989"/>
    </source>
</evidence>
<feature type="transmembrane region" description="Helical" evidence="8">
    <location>
        <begin position="145"/>
        <end position="170"/>
    </location>
</feature>
<dbReference type="EMBL" id="NWUO01000008">
    <property type="protein sequence ID" value="PNS11449.1"/>
    <property type="molecule type" value="Genomic_DNA"/>
</dbReference>
<dbReference type="Pfam" id="PF03591">
    <property type="entry name" value="AzlC"/>
    <property type="match status" value="1"/>
</dbReference>
<evidence type="ECO:0000256" key="3">
    <source>
        <dbReference type="ARBA" id="ARBA00022448"/>
    </source>
</evidence>
<keyword evidence="7 8" id="KW-0472">Membrane</keyword>
<dbReference type="RefSeq" id="WP_103060135.1">
    <property type="nucleotide sequence ID" value="NZ_BSOF01000029.1"/>
</dbReference>
<comment type="similarity">
    <text evidence="2">Belongs to the AzlC family.</text>
</comment>
<keyword evidence="6 8" id="KW-1133">Transmembrane helix</keyword>
<proteinExistence type="inferred from homology"/>
<comment type="subcellular location">
    <subcellularLocation>
        <location evidence="1">Cell membrane</location>
        <topology evidence="1">Multi-pass membrane protein</topology>
    </subcellularLocation>
</comment>
<evidence type="ECO:0000313" key="9">
    <source>
        <dbReference type="EMBL" id="PNS11449.1"/>
    </source>
</evidence>
<organism evidence="9 10">
    <name type="scientific">Mixta theicola</name>
    <dbReference type="NCBI Taxonomy" id="1458355"/>
    <lineage>
        <taxon>Bacteria</taxon>
        <taxon>Pseudomonadati</taxon>
        <taxon>Pseudomonadota</taxon>
        <taxon>Gammaproteobacteria</taxon>
        <taxon>Enterobacterales</taxon>
        <taxon>Erwiniaceae</taxon>
        <taxon>Mixta</taxon>
    </lineage>
</organism>
<dbReference type="GO" id="GO:1903785">
    <property type="term" value="P:L-valine transmembrane transport"/>
    <property type="evidence" value="ECO:0007669"/>
    <property type="project" value="TreeGrafter"/>
</dbReference>
<name>A0A2K1Q8T8_9GAMM</name>
<evidence type="ECO:0000256" key="5">
    <source>
        <dbReference type="ARBA" id="ARBA00022692"/>
    </source>
</evidence>
<comment type="caution">
    <text evidence="9">The sequence shown here is derived from an EMBL/GenBank/DDBJ whole genome shotgun (WGS) entry which is preliminary data.</text>
</comment>
<dbReference type="PANTHER" id="PTHR34979">
    <property type="entry name" value="INNER MEMBRANE PROTEIN YGAZ"/>
    <property type="match status" value="1"/>
</dbReference>
<evidence type="ECO:0000256" key="2">
    <source>
        <dbReference type="ARBA" id="ARBA00010735"/>
    </source>
</evidence>
<evidence type="ECO:0000313" key="10">
    <source>
        <dbReference type="Proteomes" id="UP000236345"/>
    </source>
</evidence>
<dbReference type="OrthoDB" id="9803444at2"/>
<evidence type="ECO:0000256" key="7">
    <source>
        <dbReference type="ARBA" id="ARBA00023136"/>
    </source>
</evidence>
<gene>
    <name evidence="9" type="ORF">COO59_12560</name>
</gene>
<feature type="transmembrane region" description="Helical" evidence="8">
    <location>
        <begin position="176"/>
        <end position="193"/>
    </location>
</feature>
<accession>A0A2K1Q8T8</accession>
<keyword evidence="5 8" id="KW-0812">Transmembrane</keyword>
<keyword evidence="3" id="KW-0813">Transport</keyword>
<protein>
    <submittedName>
        <fullName evidence="9">Branched-chain amino acid ABC transporter permease</fullName>
    </submittedName>
</protein>
<evidence type="ECO:0000256" key="1">
    <source>
        <dbReference type="ARBA" id="ARBA00004651"/>
    </source>
</evidence>
<dbReference type="GO" id="GO:0005886">
    <property type="term" value="C:plasma membrane"/>
    <property type="evidence" value="ECO:0007669"/>
    <property type="project" value="UniProtKB-SubCell"/>
</dbReference>
<evidence type="ECO:0000256" key="4">
    <source>
        <dbReference type="ARBA" id="ARBA00022475"/>
    </source>
</evidence>
<keyword evidence="4" id="KW-1003">Cell membrane</keyword>
<reference evidence="10" key="1">
    <citation type="submission" date="2017-09" db="EMBL/GenBank/DDBJ databases">
        <authorList>
            <person name="Palmer M."/>
            <person name="Steenkamp E.T."/>
            <person name="Coetzee M.P."/>
            <person name="Avontuur J.R."/>
            <person name="Van Zyl E."/>
            <person name="Chan W.-Y."/>
            <person name="Blom J."/>
            <person name="Venter S.N."/>
        </authorList>
    </citation>
    <scope>NUCLEOTIDE SEQUENCE [LARGE SCALE GENOMIC DNA]</scope>
    <source>
        <strain evidence="10">QC88-366</strain>
    </source>
</reference>
<feature type="transmembrane region" description="Helical" evidence="8">
    <location>
        <begin position="18"/>
        <end position="41"/>
    </location>
</feature>
<sequence length="244" mass="25857">MSAHSQHLSGDFTFRREIARGSAAAFPMLIGILPFGLLLGAQAAQKGLSVASLALLTGLNFAGGSEFAAIALWTSPPHVLTIVLVSLLVNSRHLVMGASFAPYLNHLPARKVLPALFFMCDESWAMSMADNARRRALGLSPAFSVGYYAGLAGAMWLLWISSTAAGVLIGPTLGDITRWGFDMAFPAVFFVLLKGMWKGFRVAFPWLVSLVTAAAAFHFLPGAAYVPIGALSGLLAIFLTGKKA</sequence>
<dbReference type="Proteomes" id="UP000236345">
    <property type="component" value="Unassembled WGS sequence"/>
</dbReference>
<evidence type="ECO:0000256" key="8">
    <source>
        <dbReference type="SAM" id="Phobius"/>
    </source>
</evidence>
<keyword evidence="10" id="KW-1185">Reference proteome</keyword>
<dbReference type="AlphaFoldDB" id="A0A2K1Q8T8"/>